<evidence type="ECO:0000313" key="2">
    <source>
        <dbReference type="EMBL" id="EWZ44176.1"/>
    </source>
</evidence>
<organism evidence="2">
    <name type="scientific">Fusarium oxysporum Fo47</name>
    <dbReference type="NCBI Taxonomy" id="660027"/>
    <lineage>
        <taxon>Eukaryota</taxon>
        <taxon>Fungi</taxon>
        <taxon>Dikarya</taxon>
        <taxon>Ascomycota</taxon>
        <taxon>Pezizomycotina</taxon>
        <taxon>Sordariomycetes</taxon>
        <taxon>Hypocreomycetidae</taxon>
        <taxon>Hypocreales</taxon>
        <taxon>Nectriaceae</taxon>
        <taxon>Fusarium</taxon>
        <taxon>Fusarium oxysporum species complex</taxon>
    </lineage>
</organism>
<proteinExistence type="predicted"/>
<protein>
    <submittedName>
        <fullName evidence="2">Uncharacterized protein</fullName>
    </submittedName>
</protein>
<reference evidence="2" key="2">
    <citation type="submission" date="2012-06" db="EMBL/GenBank/DDBJ databases">
        <title>Annotation of the Genome Sequence of Fusarium oxysporum Fo47.</title>
        <authorList>
            <consortium name="The Broad Institute Genomics Platform"/>
            <person name="Ma L.-J."/>
            <person name="Corby-Kistler H."/>
            <person name="Broz K."/>
            <person name="Gale L.R."/>
            <person name="Jonkers W."/>
            <person name="O'Donnell K."/>
            <person name="Ploetz R."/>
            <person name="Steinberg C."/>
            <person name="Schwartz D.C."/>
            <person name="VanEtten H."/>
            <person name="Zhou S."/>
            <person name="Young S.K."/>
            <person name="Zeng Q."/>
            <person name="Gargeya S."/>
            <person name="Fitzgerald M."/>
            <person name="Abouelleil A."/>
            <person name="Alvarado L."/>
            <person name="Chapman S.B."/>
            <person name="Gainer-Dewar J."/>
            <person name="Goldberg J."/>
            <person name="Griggs A."/>
            <person name="Gujja S."/>
            <person name="Hansen M."/>
            <person name="Howarth C."/>
            <person name="Imamovic A."/>
            <person name="Ireland A."/>
            <person name="Larimer J."/>
            <person name="McCowan C."/>
            <person name="Murphy C."/>
            <person name="Pearson M."/>
            <person name="Poon T.W."/>
            <person name="Priest M."/>
            <person name="Roberts A."/>
            <person name="Saif S."/>
            <person name="Shea T."/>
            <person name="Sykes S."/>
            <person name="Wortman J."/>
            <person name="Nusbaum C."/>
            <person name="Birren B."/>
        </authorList>
    </citation>
    <scope>NUCLEOTIDE SEQUENCE</scope>
    <source>
        <strain evidence="2">Fo47</strain>
    </source>
</reference>
<dbReference type="Proteomes" id="UP000030766">
    <property type="component" value="Unassembled WGS sequence"/>
</dbReference>
<sequence length="77" mass="8627">MAELKTMSRVCVRERKAAHWAKSRDKAPQDAESEGPRKTREEKGTSRGNEKAGVGDESVVQHLEQLECGGDEFIERV</sequence>
<name>W9KIE6_FUSOX</name>
<dbReference type="AlphaFoldDB" id="W9KIE6"/>
<dbReference type="EMBL" id="JH717898">
    <property type="protein sequence ID" value="EWZ44176.1"/>
    <property type="molecule type" value="Genomic_DNA"/>
</dbReference>
<gene>
    <name evidence="2" type="ORF">FOZG_05088</name>
</gene>
<accession>W9KIE6</accession>
<evidence type="ECO:0000256" key="1">
    <source>
        <dbReference type="SAM" id="MobiDB-lite"/>
    </source>
</evidence>
<dbReference type="VEuPathDB" id="FungiDB:FOZG_05088"/>
<feature type="compositionally biased region" description="Basic and acidic residues" evidence="1">
    <location>
        <begin position="14"/>
        <end position="54"/>
    </location>
</feature>
<reference evidence="2" key="1">
    <citation type="submission" date="2011-06" db="EMBL/GenBank/DDBJ databases">
        <title>The Genome Sequence of Fusarium oxysporum Fo47.</title>
        <authorList>
            <consortium name="The Broad Institute Genome Sequencing Platform"/>
            <person name="Ma L.-J."/>
            <person name="Gale L.R."/>
            <person name="Schwartz D.C."/>
            <person name="Zhou S."/>
            <person name="Corby-Kistler H."/>
            <person name="Young S.K."/>
            <person name="Zeng Q."/>
            <person name="Gargeya S."/>
            <person name="Fitzgerald M."/>
            <person name="Haas B."/>
            <person name="Abouelleil A."/>
            <person name="Alvarado L."/>
            <person name="Arachchi H.M."/>
            <person name="Berlin A."/>
            <person name="Brown A."/>
            <person name="Chapman S.B."/>
            <person name="Chen Z."/>
            <person name="Dunbar C."/>
            <person name="Freedman E."/>
            <person name="Gearin G."/>
            <person name="Gellesch M."/>
            <person name="Goldberg J."/>
            <person name="Griggs A."/>
            <person name="Gujja S."/>
            <person name="Heiman D."/>
            <person name="Howarth C."/>
            <person name="Larson L."/>
            <person name="Lui A."/>
            <person name="MacDonald P.J.P."/>
            <person name="Mehta T."/>
            <person name="Montmayeur A."/>
            <person name="Murphy C."/>
            <person name="Neiman D."/>
            <person name="Pearson M."/>
            <person name="Priest M."/>
            <person name="Roberts A."/>
            <person name="Saif S."/>
            <person name="Shea T."/>
            <person name="Shenoy N."/>
            <person name="Sisk P."/>
            <person name="Stolte C."/>
            <person name="Sykes S."/>
            <person name="Wortman J."/>
            <person name="Nusbaum C."/>
            <person name="Birren B."/>
        </authorList>
    </citation>
    <scope>NUCLEOTIDE SEQUENCE [LARGE SCALE GENOMIC DNA]</scope>
    <source>
        <strain evidence="2">Fo47</strain>
    </source>
</reference>
<dbReference type="HOGENOM" id="CLU_2740116_0_0_1"/>
<feature type="region of interest" description="Disordered" evidence="1">
    <location>
        <begin position="14"/>
        <end position="59"/>
    </location>
</feature>